<dbReference type="Proteomes" id="UP000887566">
    <property type="component" value="Unplaced"/>
</dbReference>
<organism evidence="2 3">
    <name type="scientific">Plectus sambesii</name>
    <dbReference type="NCBI Taxonomy" id="2011161"/>
    <lineage>
        <taxon>Eukaryota</taxon>
        <taxon>Metazoa</taxon>
        <taxon>Ecdysozoa</taxon>
        <taxon>Nematoda</taxon>
        <taxon>Chromadorea</taxon>
        <taxon>Plectida</taxon>
        <taxon>Plectina</taxon>
        <taxon>Plectoidea</taxon>
        <taxon>Plectidae</taxon>
        <taxon>Plectus</taxon>
    </lineage>
</organism>
<reference evidence="3" key="1">
    <citation type="submission" date="2022-11" db="UniProtKB">
        <authorList>
            <consortium name="WormBaseParasite"/>
        </authorList>
    </citation>
    <scope>IDENTIFICATION</scope>
</reference>
<proteinExistence type="predicted"/>
<dbReference type="PANTHER" id="PTHR33206">
    <property type="entry name" value="PROTEIN CBG10425"/>
    <property type="match status" value="1"/>
</dbReference>
<dbReference type="WBParaSite" id="PSAMB.scaffold4417size14704.g24258.t1">
    <property type="protein sequence ID" value="PSAMB.scaffold4417size14704.g24258.t1"/>
    <property type="gene ID" value="PSAMB.scaffold4417size14704.g24258"/>
</dbReference>
<protein>
    <submittedName>
        <fullName evidence="3">DNA-directed DNA polymerase</fullName>
    </submittedName>
</protein>
<feature type="compositionally biased region" description="Basic and acidic residues" evidence="1">
    <location>
        <begin position="442"/>
        <end position="458"/>
    </location>
</feature>
<evidence type="ECO:0000313" key="2">
    <source>
        <dbReference type="Proteomes" id="UP000887566"/>
    </source>
</evidence>
<feature type="compositionally biased region" description="Acidic residues" evidence="1">
    <location>
        <begin position="459"/>
        <end position="469"/>
    </location>
</feature>
<feature type="compositionally biased region" description="Polar residues" evidence="1">
    <location>
        <begin position="1"/>
        <end position="15"/>
    </location>
</feature>
<keyword evidence="2" id="KW-1185">Reference proteome</keyword>
<sequence>MSTNPVYNVDLSSSIMDGDTNERNENNPSDLALHGEPEEEKGDYREELALSTASSTEKPTRKRERTASIGEDEELNAILQSAIEKDQSAINIVPPTSEELDKSLTHERHLVSFGPIYHLSPAMDCNCYSCVEYFKRRTELTNWGNRESDQLNATFQAMETRKNRELQAADERVIAAEQEVYQLRRIDHAVDRGSQQIQANVRANEEKGLELQESVHANEVEGQQLQASTRANEQVAQQLQASIRENKEQGLQLQTIIRANGQEKQEIQTKIQEKEQGILRDKAERSAILERWKQEEISIQTAVAANNAKVAQEFNNLDAGRKLQDCQLETRKVSKRARDVSVEILDRAPILTPQVSETRPTCAQVQVIPQEQQLHQQHILQQMQQQISQLMKWQEACSRQNQGQALGGSGLAAVETNQDQHQLYYGLQPINGPAATMIGHGDGGRNDDNHDVDDGSRNDDDDNNNDGNDESPTTENIEPAASLPNVNDRVGSSKKNFVSFSDEWNEYEKLLKGNKSSEQALAILGLTTVPQSDPHSVLLEIKAQWMRDKINTLAQLCEFYCRIDCLPLSKILSRISKEFYTTHQANMFVDFLSAPSLSLQIALRSAMSDNHTFYTVSDPEIHNMLESAIKGGFSSVMIRSVQLGDYIRPHTFLDSITRQRCKGLHMYDVTGSYAYVLQSDELPCSSMYSLRKKEVDNFASRYNASMHFEIMMVTYLEHELGFPLRTALSADGQKSVLCCLNDGKTKLFKLDAYYRDNNNIEHGFEINEIATHFYCRECVKGLPTEPSERQLKRQNDTYERARILRQNGIALTMLWECCVRKDADIMRFLQTTRLNNLTHTAHYYTDEEVLVDILDGHLQGFILANWSTPEEKRALYSPLPPFFVHRVIGGEEVSECMRRIADDHGAKISKQRTLCAVWSAEQILLHTGLVRFYLSKGMICSGISLVIEMNFSHPFKKYVIEQTEKRSEYQAAGNEIGASVSKCLVNSLFGSVLYNQLNVTRAEICDLATAKKRFANPRFIEVSKRTLLDFFYYICEHIPPQCRDLALCDTGMLCH</sequence>
<feature type="region of interest" description="Disordered" evidence="1">
    <location>
        <begin position="1"/>
        <end position="69"/>
    </location>
</feature>
<evidence type="ECO:0000313" key="3">
    <source>
        <dbReference type="WBParaSite" id="PSAMB.scaffold4417size14704.g24258.t1"/>
    </source>
</evidence>
<dbReference type="AlphaFoldDB" id="A0A914WJB4"/>
<feature type="region of interest" description="Disordered" evidence="1">
    <location>
        <begin position="435"/>
        <end position="489"/>
    </location>
</feature>
<evidence type="ECO:0000256" key="1">
    <source>
        <dbReference type="SAM" id="MobiDB-lite"/>
    </source>
</evidence>
<name>A0A914WJB4_9BILA</name>
<dbReference type="PANTHER" id="PTHR33206:SF1">
    <property type="entry name" value="DNA-DIRECTED DNA POLYMERASE"/>
    <property type="match status" value="1"/>
</dbReference>
<accession>A0A914WJB4</accession>